<dbReference type="PANTHER" id="PTHR30468">
    <property type="entry name" value="ALPHA-KETOGLUTARATE-DEPENDENT SULFONATE DIOXYGENASE"/>
    <property type="match status" value="1"/>
</dbReference>
<evidence type="ECO:0000256" key="1">
    <source>
        <dbReference type="ARBA" id="ARBA00001954"/>
    </source>
</evidence>
<dbReference type="GO" id="GO:0046872">
    <property type="term" value="F:metal ion binding"/>
    <property type="evidence" value="ECO:0007669"/>
    <property type="project" value="UniProtKB-KW"/>
</dbReference>
<dbReference type="InterPro" id="IPR051323">
    <property type="entry name" value="AtsK-like"/>
</dbReference>
<keyword evidence="4 8" id="KW-0223">Dioxygenase</keyword>
<proteinExistence type="inferred from homology"/>
<dbReference type="PANTHER" id="PTHR30468:SF10">
    <property type="entry name" value="TAUD_TFDA-LIKE DOMAIN-CONTAINING PROTEIN"/>
    <property type="match status" value="1"/>
</dbReference>
<sequence length="380" mass="42487">MAPPSADVDTVTSQNVLPIHEKLTGNGKKAIPSQFPAPLKYLGSLDSFEHFDVTGVIGREFPKLQLSQILDDDIKIRDLAITVSQRGVVFFRNQDITNQGLKKLALKLAHLSGAPKESGLYRHPLSNYKQTYAIDEEGAQDDEISLISSEQRRGWWRDKVGHTKVLASGGWHSDFTFEHYPTAYGVFKVVGAPEDVGGDTLWASAYEAYDRISPVLQKTFESLTAVHRNPGFHSQAKKGGFELVQGPRGHPENITDKDADAYEAVHPLIRTNPVTGWKGLFTGVNSLQAGHINDVTERENEILKDYFKQLFIENHDLQVRVRWGQDDIAIWDDRSVVHVATNDYFGKRTAYRVSSVGEKPYLDPKSTSRREALDSISTVV</sequence>
<dbReference type="Proteomes" id="UP000235786">
    <property type="component" value="Unassembled WGS sequence"/>
</dbReference>
<dbReference type="EMBL" id="KZ613969">
    <property type="protein sequence ID" value="PMD30101.1"/>
    <property type="molecule type" value="Genomic_DNA"/>
</dbReference>
<evidence type="ECO:0000256" key="4">
    <source>
        <dbReference type="ARBA" id="ARBA00022964"/>
    </source>
</evidence>
<keyword evidence="5" id="KW-0560">Oxidoreductase</keyword>
<dbReference type="InterPro" id="IPR003819">
    <property type="entry name" value="TauD/TfdA-like"/>
</dbReference>
<dbReference type="InterPro" id="IPR042098">
    <property type="entry name" value="TauD-like_sf"/>
</dbReference>
<evidence type="ECO:0000256" key="5">
    <source>
        <dbReference type="ARBA" id="ARBA00023002"/>
    </source>
</evidence>
<dbReference type="SUPFAM" id="SSF51197">
    <property type="entry name" value="Clavaminate synthase-like"/>
    <property type="match status" value="1"/>
</dbReference>
<dbReference type="GO" id="GO:0005737">
    <property type="term" value="C:cytoplasm"/>
    <property type="evidence" value="ECO:0007669"/>
    <property type="project" value="TreeGrafter"/>
</dbReference>
<reference evidence="8 9" key="1">
    <citation type="submission" date="2016-04" db="EMBL/GenBank/DDBJ databases">
        <title>A degradative enzymes factory behind the ericoid mycorrhizal symbiosis.</title>
        <authorList>
            <consortium name="DOE Joint Genome Institute"/>
            <person name="Martino E."/>
            <person name="Morin E."/>
            <person name="Grelet G."/>
            <person name="Kuo A."/>
            <person name="Kohler A."/>
            <person name="Daghino S."/>
            <person name="Barry K."/>
            <person name="Choi C."/>
            <person name="Cichocki N."/>
            <person name="Clum A."/>
            <person name="Copeland A."/>
            <person name="Hainaut M."/>
            <person name="Haridas S."/>
            <person name="Labutti K."/>
            <person name="Lindquist E."/>
            <person name="Lipzen A."/>
            <person name="Khouja H.-R."/>
            <person name="Murat C."/>
            <person name="Ohm R."/>
            <person name="Olson A."/>
            <person name="Spatafora J."/>
            <person name="Veneault-Fourrey C."/>
            <person name="Henrissat B."/>
            <person name="Grigoriev I."/>
            <person name="Martin F."/>
            <person name="Perotto S."/>
        </authorList>
    </citation>
    <scope>NUCLEOTIDE SEQUENCE [LARGE SCALE GENOMIC DNA]</scope>
    <source>
        <strain evidence="8 9">F</strain>
    </source>
</reference>
<comment type="similarity">
    <text evidence="2">Belongs to the TfdA dioxygenase family.</text>
</comment>
<name>A0A2J6QV17_HYAVF</name>
<dbReference type="OrthoDB" id="3475258at2759"/>
<evidence type="ECO:0000259" key="7">
    <source>
        <dbReference type="Pfam" id="PF02668"/>
    </source>
</evidence>
<evidence type="ECO:0000256" key="6">
    <source>
        <dbReference type="ARBA" id="ARBA00023004"/>
    </source>
</evidence>
<dbReference type="GO" id="GO:0016706">
    <property type="term" value="F:2-oxoglutarate-dependent dioxygenase activity"/>
    <property type="evidence" value="ECO:0007669"/>
    <property type="project" value="TreeGrafter"/>
</dbReference>
<feature type="domain" description="TauD/TfdA-like" evidence="7">
    <location>
        <begin position="52"/>
        <end position="352"/>
    </location>
</feature>
<gene>
    <name evidence="8" type="ORF">L207DRAFT_559249</name>
</gene>
<evidence type="ECO:0000313" key="8">
    <source>
        <dbReference type="EMBL" id="PMD30101.1"/>
    </source>
</evidence>
<evidence type="ECO:0000256" key="3">
    <source>
        <dbReference type="ARBA" id="ARBA00022723"/>
    </source>
</evidence>
<protein>
    <submittedName>
        <fullName evidence="8">Taurine catabolism dioxygenase</fullName>
    </submittedName>
</protein>
<organism evidence="8 9">
    <name type="scientific">Hyaloscypha variabilis (strain UAMH 11265 / GT02V1 / F)</name>
    <name type="common">Meliniomyces variabilis</name>
    <dbReference type="NCBI Taxonomy" id="1149755"/>
    <lineage>
        <taxon>Eukaryota</taxon>
        <taxon>Fungi</taxon>
        <taxon>Dikarya</taxon>
        <taxon>Ascomycota</taxon>
        <taxon>Pezizomycotina</taxon>
        <taxon>Leotiomycetes</taxon>
        <taxon>Helotiales</taxon>
        <taxon>Hyaloscyphaceae</taxon>
        <taxon>Hyaloscypha</taxon>
        <taxon>Hyaloscypha variabilis</taxon>
    </lineage>
</organism>
<comment type="cofactor">
    <cofactor evidence="1">
        <name>Fe(2+)</name>
        <dbReference type="ChEBI" id="CHEBI:29033"/>
    </cofactor>
</comment>
<evidence type="ECO:0000256" key="2">
    <source>
        <dbReference type="ARBA" id="ARBA00005896"/>
    </source>
</evidence>
<keyword evidence="9" id="KW-1185">Reference proteome</keyword>
<dbReference type="Pfam" id="PF02668">
    <property type="entry name" value="TauD"/>
    <property type="match status" value="1"/>
</dbReference>
<dbReference type="Gene3D" id="3.60.130.10">
    <property type="entry name" value="Clavaminate synthase-like"/>
    <property type="match status" value="1"/>
</dbReference>
<keyword evidence="6" id="KW-0408">Iron</keyword>
<keyword evidence="3" id="KW-0479">Metal-binding</keyword>
<dbReference type="AlphaFoldDB" id="A0A2J6QV17"/>
<accession>A0A2J6QV17</accession>
<evidence type="ECO:0000313" key="9">
    <source>
        <dbReference type="Proteomes" id="UP000235786"/>
    </source>
</evidence>